<dbReference type="EMBL" id="CP124685">
    <property type="protein sequence ID" value="WGX76875.1"/>
    <property type="molecule type" value="Genomic_DNA"/>
</dbReference>
<evidence type="ECO:0000313" key="1">
    <source>
        <dbReference type="EMBL" id="WGX76875.1"/>
    </source>
</evidence>
<accession>A0ABY8R5Y5</accession>
<dbReference type="Gene3D" id="1.20.1500.10">
    <property type="entry name" value="YheA/YmcA-like"/>
    <property type="match status" value="1"/>
</dbReference>
<gene>
    <name evidence="1" type="ORF">QJS64_07580</name>
</gene>
<proteinExistence type="predicted"/>
<reference evidence="1 2" key="1">
    <citation type="submission" date="2023-04" db="EMBL/GenBank/DDBJ databases">
        <title>Bacteria Genome Submission.</title>
        <authorList>
            <person name="Isaac P."/>
        </authorList>
    </citation>
    <scope>NUCLEOTIDE SEQUENCE [LARGE SCALE GENOMIC DNA]</scope>
    <source>
        <strain evidence="1 2">SampleS7P1</strain>
    </source>
</reference>
<sequence length="111" mass="13180">MGVYESTTKLASDIKDSKEYKEFRKYMKVVRSNPNYELILNNYKKIEMDIRSKKLRGVKLDSKTLKISQDLKKQISANKDLKSYLEYEQKFTTMMDKINKILASAVYEDYK</sequence>
<organism evidence="1 2">
    <name type="scientific">Paraclostridium bifermentans</name>
    <name type="common">Clostridium bifermentans</name>
    <dbReference type="NCBI Taxonomy" id="1490"/>
    <lineage>
        <taxon>Bacteria</taxon>
        <taxon>Bacillati</taxon>
        <taxon>Bacillota</taxon>
        <taxon>Clostridia</taxon>
        <taxon>Peptostreptococcales</taxon>
        <taxon>Peptostreptococcaceae</taxon>
        <taxon>Paraclostridium</taxon>
    </lineage>
</organism>
<dbReference type="Proteomes" id="UP001239169">
    <property type="component" value="Chromosome"/>
</dbReference>
<dbReference type="SUPFAM" id="SSF158622">
    <property type="entry name" value="YheA/YmcA-like"/>
    <property type="match status" value="1"/>
</dbReference>
<dbReference type="InterPro" id="IPR010368">
    <property type="entry name" value="Com_YlbF"/>
</dbReference>
<name>A0ABY8R5Y5_PARBF</name>
<protein>
    <submittedName>
        <fullName evidence="1">YlbF family regulator</fullName>
    </submittedName>
</protein>
<dbReference type="Pfam" id="PF06133">
    <property type="entry name" value="Com_YlbF"/>
    <property type="match status" value="1"/>
</dbReference>
<keyword evidence="2" id="KW-1185">Reference proteome</keyword>
<dbReference type="InterPro" id="IPR023378">
    <property type="entry name" value="YheA/YmcA-like_dom_sf"/>
</dbReference>
<evidence type="ECO:0000313" key="2">
    <source>
        <dbReference type="Proteomes" id="UP001239169"/>
    </source>
</evidence>